<evidence type="ECO:0000256" key="5">
    <source>
        <dbReference type="ARBA" id="ARBA00022777"/>
    </source>
</evidence>
<dbReference type="GO" id="GO:0004674">
    <property type="term" value="F:protein serine/threonine kinase activity"/>
    <property type="evidence" value="ECO:0007669"/>
    <property type="project" value="UniProtKB-KW"/>
</dbReference>
<dbReference type="GO" id="GO:0000245">
    <property type="term" value="P:spliceosomal complex assembly"/>
    <property type="evidence" value="ECO:0007669"/>
    <property type="project" value="TreeGrafter"/>
</dbReference>
<dbReference type="EC" id="2.7.11.1" evidence="1"/>
<dbReference type="SUPFAM" id="SSF56112">
    <property type="entry name" value="Protein kinase-like (PK-like)"/>
    <property type="match status" value="1"/>
</dbReference>
<name>A0A9W4I5X5_9EURO</name>
<dbReference type="Pfam" id="PF00069">
    <property type="entry name" value="Pkinase"/>
    <property type="match status" value="1"/>
</dbReference>
<dbReference type="Proteomes" id="UP001152592">
    <property type="component" value="Unassembled WGS sequence"/>
</dbReference>
<sequence length="307" mass="35313">MLYMLIITALEICHVFKAPRGHVFTALRNAITRHLNKPFTHFLGALRQPSWAISSAIPPRIDASLLVEEENSPYYEPAHLYSARIGEVLNGRYQIATKLGHGSRSSVWLARDLHQWRWLNERYVALKINSNNSHARKYPGEVELETSRHIERANRQHQGWHFVRKSLDSFAVQGTSGSHACLVFNPLRESLGEYCRRWQGGVMPPEIFKIILQEILQALDYLHTECRIIHTDLKPANIMLRLEDHELLSRDARDEFENPLPRKYCDDGRIIHLSRKGFGPLKDIVGLVEVTDFDLAVRGDLPRDGCI</sequence>
<dbReference type="PROSITE" id="PS50011">
    <property type="entry name" value="PROTEIN_KINASE_DOM"/>
    <property type="match status" value="1"/>
</dbReference>
<dbReference type="GO" id="GO:0005634">
    <property type="term" value="C:nucleus"/>
    <property type="evidence" value="ECO:0007669"/>
    <property type="project" value="TreeGrafter"/>
</dbReference>
<feature type="domain" description="Protein kinase" evidence="9">
    <location>
        <begin position="93"/>
        <end position="307"/>
    </location>
</feature>
<evidence type="ECO:0000256" key="1">
    <source>
        <dbReference type="ARBA" id="ARBA00012513"/>
    </source>
</evidence>
<keyword evidence="3" id="KW-0808">Transferase</keyword>
<evidence type="ECO:0000256" key="2">
    <source>
        <dbReference type="ARBA" id="ARBA00022527"/>
    </source>
</evidence>
<evidence type="ECO:0000256" key="7">
    <source>
        <dbReference type="ARBA" id="ARBA00047899"/>
    </source>
</evidence>
<evidence type="ECO:0000313" key="10">
    <source>
        <dbReference type="EMBL" id="CAG8225126.1"/>
    </source>
</evidence>
<dbReference type="AlphaFoldDB" id="A0A9W4I5X5"/>
<dbReference type="OrthoDB" id="303614at2759"/>
<dbReference type="PANTHER" id="PTHR47634">
    <property type="entry name" value="PROTEIN KINASE DOMAIN-CONTAINING PROTEIN-RELATED"/>
    <property type="match status" value="1"/>
</dbReference>
<dbReference type="SMART" id="SM00220">
    <property type="entry name" value="S_TKc"/>
    <property type="match status" value="1"/>
</dbReference>
<dbReference type="GO" id="GO:0005524">
    <property type="term" value="F:ATP binding"/>
    <property type="evidence" value="ECO:0007669"/>
    <property type="project" value="UniProtKB-KW"/>
</dbReference>
<keyword evidence="6" id="KW-0067">ATP-binding</keyword>
<dbReference type="InterPro" id="IPR008271">
    <property type="entry name" value="Ser/Thr_kinase_AS"/>
</dbReference>
<comment type="caution">
    <text evidence="10">The sequence shown here is derived from an EMBL/GenBank/DDBJ whole genome shotgun (WGS) entry which is preliminary data.</text>
</comment>
<comment type="catalytic activity">
    <reaction evidence="7">
        <text>L-threonyl-[protein] + ATP = O-phospho-L-threonyl-[protein] + ADP + H(+)</text>
        <dbReference type="Rhea" id="RHEA:46608"/>
        <dbReference type="Rhea" id="RHEA-COMP:11060"/>
        <dbReference type="Rhea" id="RHEA-COMP:11605"/>
        <dbReference type="ChEBI" id="CHEBI:15378"/>
        <dbReference type="ChEBI" id="CHEBI:30013"/>
        <dbReference type="ChEBI" id="CHEBI:30616"/>
        <dbReference type="ChEBI" id="CHEBI:61977"/>
        <dbReference type="ChEBI" id="CHEBI:456216"/>
        <dbReference type="EC" id="2.7.11.1"/>
    </reaction>
</comment>
<dbReference type="Gene3D" id="1.10.510.10">
    <property type="entry name" value="Transferase(Phosphotransferase) domain 1"/>
    <property type="match status" value="1"/>
</dbReference>
<accession>A0A9W4I5X5</accession>
<evidence type="ECO:0000256" key="6">
    <source>
        <dbReference type="ARBA" id="ARBA00022840"/>
    </source>
</evidence>
<keyword evidence="5" id="KW-0418">Kinase</keyword>
<comment type="catalytic activity">
    <reaction evidence="8">
        <text>L-seryl-[protein] + ATP = O-phospho-L-seryl-[protein] + ADP + H(+)</text>
        <dbReference type="Rhea" id="RHEA:17989"/>
        <dbReference type="Rhea" id="RHEA-COMP:9863"/>
        <dbReference type="Rhea" id="RHEA-COMP:11604"/>
        <dbReference type="ChEBI" id="CHEBI:15378"/>
        <dbReference type="ChEBI" id="CHEBI:29999"/>
        <dbReference type="ChEBI" id="CHEBI:30616"/>
        <dbReference type="ChEBI" id="CHEBI:83421"/>
        <dbReference type="ChEBI" id="CHEBI:456216"/>
        <dbReference type="EC" id="2.7.11.1"/>
    </reaction>
</comment>
<evidence type="ECO:0000256" key="4">
    <source>
        <dbReference type="ARBA" id="ARBA00022741"/>
    </source>
</evidence>
<evidence type="ECO:0000256" key="8">
    <source>
        <dbReference type="ARBA" id="ARBA00048679"/>
    </source>
</evidence>
<evidence type="ECO:0000313" key="11">
    <source>
        <dbReference type="Proteomes" id="UP001152592"/>
    </source>
</evidence>
<dbReference type="InterPro" id="IPR051334">
    <property type="entry name" value="SRPK"/>
</dbReference>
<dbReference type="Gene3D" id="3.30.200.20">
    <property type="entry name" value="Phosphorylase Kinase, domain 1"/>
    <property type="match status" value="1"/>
</dbReference>
<dbReference type="GO" id="GO:0050684">
    <property type="term" value="P:regulation of mRNA processing"/>
    <property type="evidence" value="ECO:0007669"/>
    <property type="project" value="TreeGrafter"/>
</dbReference>
<dbReference type="PANTHER" id="PTHR47634:SF9">
    <property type="entry name" value="PROTEIN KINASE DOMAIN-CONTAINING PROTEIN-RELATED"/>
    <property type="match status" value="1"/>
</dbReference>
<keyword evidence="2" id="KW-0723">Serine/threonine-protein kinase</keyword>
<proteinExistence type="predicted"/>
<organism evidence="10 11">
    <name type="scientific">Penicillium salamii</name>
    <dbReference type="NCBI Taxonomy" id="1612424"/>
    <lineage>
        <taxon>Eukaryota</taxon>
        <taxon>Fungi</taxon>
        <taxon>Dikarya</taxon>
        <taxon>Ascomycota</taxon>
        <taxon>Pezizomycotina</taxon>
        <taxon>Eurotiomycetes</taxon>
        <taxon>Eurotiomycetidae</taxon>
        <taxon>Eurotiales</taxon>
        <taxon>Aspergillaceae</taxon>
        <taxon>Penicillium</taxon>
    </lineage>
</organism>
<keyword evidence="4" id="KW-0547">Nucleotide-binding</keyword>
<protein>
    <recommendedName>
        <fullName evidence="1">non-specific serine/threonine protein kinase</fullName>
        <ecNumber evidence="1">2.7.11.1</ecNumber>
    </recommendedName>
</protein>
<gene>
    <name evidence="10" type="ORF">PSALAMII_LOCUS157</name>
</gene>
<evidence type="ECO:0000256" key="3">
    <source>
        <dbReference type="ARBA" id="ARBA00022679"/>
    </source>
</evidence>
<dbReference type="InterPro" id="IPR000719">
    <property type="entry name" value="Prot_kinase_dom"/>
</dbReference>
<evidence type="ECO:0000259" key="9">
    <source>
        <dbReference type="PROSITE" id="PS50011"/>
    </source>
</evidence>
<reference evidence="10" key="1">
    <citation type="submission" date="2021-07" db="EMBL/GenBank/DDBJ databases">
        <authorList>
            <person name="Branca A.L. A."/>
        </authorList>
    </citation>
    <scope>NUCLEOTIDE SEQUENCE</scope>
</reference>
<dbReference type="PROSITE" id="PS00108">
    <property type="entry name" value="PROTEIN_KINASE_ST"/>
    <property type="match status" value="1"/>
</dbReference>
<dbReference type="EMBL" id="CAJVPD010000011">
    <property type="protein sequence ID" value="CAG8225126.1"/>
    <property type="molecule type" value="Genomic_DNA"/>
</dbReference>
<dbReference type="InterPro" id="IPR011009">
    <property type="entry name" value="Kinase-like_dom_sf"/>
</dbReference>
<dbReference type="GO" id="GO:0005737">
    <property type="term" value="C:cytoplasm"/>
    <property type="evidence" value="ECO:0007669"/>
    <property type="project" value="TreeGrafter"/>
</dbReference>